<accession>A0ACA9NNH3</accession>
<feature type="non-terminal residue" evidence="1">
    <location>
        <position position="1"/>
    </location>
</feature>
<evidence type="ECO:0000313" key="1">
    <source>
        <dbReference type="EMBL" id="CAG8658546.1"/>
    </source>
</evidence>
<gene>
    <name evidence="1" type="ORF">DHETER_LOCUS9643</name>
</gene>
<organism evidence="1 2">
    <name type="scientific">Dentiscutata heterogama</name>
    <dbReference type="NCBI Taxonomy" id="1316150"/>
    <lineage>
        <taxon>Eukaryota</taxon>
        <taxon>Fungi</taxon>
        <taxon>Fungi incertae sedis</taxon>
        <taxon>Mucoromycota</taxon>
        <taxon>Glomeromycotina</taxon>
        <taxon>Glomeromycetes</taxon>
        <taxon>Diversisporales</taxon>
        <taxon>Gigasporaceae</taxon>
        <taxon>Dentiscutata</taxon>
    </lineage>
</organism>
<feature type="non-terminal residue" evidence="1">
    <location>
        <position position="55"/>
    </location>
</feature>
<sequence length="55" mass="5967">SIQVSKLANENLNLNSPVLLINELSSNSIIINNKQLLDSVINISESLLPIPIPES</sequence>
<keyword evidence="2" id="KW-1185">Reference proteome</keyword>
<evidence type="ECO:0000313" key="2">
    <source>
        <dbReference type="Proteomes" id="UP000789702"/>
    </source>
</evidence>
<dbReference type="Proteomes" id="UP000789702">
    <property type="component" value="Unassembled WGS sequence"/>
</dbReference>
<reference evidence="1" key="1">
    <citation type="submission" date="2021-06" db="EMBL/GenBank/DDBJ databases">
        <authorList>
            <person name="Kallberg Y."/>
            <person name="Tangrot J."/>
            <person name="Rosling A."/>
        </authorList>
    </citation>
    <scope>NUCLEOTIDE SEQUENCE</scope>
    <source>
        <strain evidence="1">IL203A</strain>
    </source>
</reference>
<proteinExistence type="predicted"/>
<dbReference type="EMBL" id="CAJVPU010017271">
    <property type="protein sequence ID" value="CAG8658546.1"/>
    <property type="molecule type" value="Genomic_DNA"/>
</dbReference>
<name>A0ACA9NNH3_9GLOM</name>
<protein>
    <submittedName>
        <fullName evidence="1">10648_t:CDS:1</fullName>
    </submittedName>
</protein>
<comment type="caution">
    <text evidence="1">The sequence shown here is derived from an EMBL/GenBank/DDBJ whole genome shotgun (WGS) entry which is preliminary data.</text>
</comment>